<organism evidence="2 4">
    <name type="scientific">Dendrothele bispora (strain CBS 962.96)</name>
    <dbReference type="NCBI Taxonomy" id="1314807"/>
    <lineage>
        <taxon>Eukaryota</taxon>
        <taxon>Fungi</taxon>
        <taxon>Dikarya</taxon>
        <taxon>Basidiomycota</taxon>
        <taxon>Agaricomycotina</taxon>
        <taxon>Agaricomycetes</taxon>
        <taxon>Agaricomycetidae</taxon>
        <taxon>Agaricales</taxon>
        <taxon>Agaricales incertae sedis</taxon>
        <taxon>Dendrothele</taxon>
    </lineage>
</organism>
<keyword evidence="4" id="KW-1185">Reference proteome</keyword>
<sequence>MASASALNVQKRDGQDGKDVTTLSGPQVLTATKVAPSLVNFEPYMISITSKVVWTQYPVPTSIGTDAA</sequence>
<evidence type="ECO:0000313" key="4">
    <source>
        <dbReference type="Proteomes" id="UP000297245"/>
    </source>
</evidence>
<dbReference type="EMBL" id="ML181383">
    <property type="protein sequence ID" value="THU75919.1"/>
    <property type="molecule type" value="Genomic_DNA"/>
</dbReference>
<proteinExistence type="predicted"/>
<protein>
    <submittedName>
        <fullName evidence="2">Uncharacterized protein</fullName>
    </submittedName>
</protein>
<dbReference type="Proteomes" id="UP000297245">
    <property type="component" value="Unassembled WGS sequence"/>
</dbReference>
<evidence type="ECO:0000313" key="2">
    <source>
        <dbReference type="EMBL" id="THU75919.1"/>
    </source>
</evidence>
<feature type="region of interest" description="Disordered" evidence="1">
    <location>
        <begin position="1"/>
        <end position="23"/>
    </location>
</feature>
<gene>
    <name evidence="3" type="ORF">K435DRAFT_860988</name>
    <name evidence="2" type="ORF">K435DRAFT_879992</name>
</gene>
<dbReference type="AlphaFoldDB" id="A0A4S8KKC0"/>
<dbReference type="EMBL" id="ML179234">
    <property type="protein sequence ID" value="THU93995.1"/>
    <property type="molecule type" value="Genomic_DNA"/>
</dbReference>
<reference evidence="2 4" key="1">
    <citation type="journal article" date="2019" name="Nat. Ecol. Evol.">
        <title>Megaphylogeny resolves global patterns of mushroom evolution.</title>
        <authorList>
            <person name="Varga T."/>
            <person name="Krizsan K."/>
            <person name="Foldi C."/>
            <person name="Dima B."/>
            <person name="Sanchez-Garcia M."/>
            <person name="Sanchez-Ramirez S."/>
            <person name="Szollosi G.J."/>
            <person name="Szarkandi J.G."/>
            <person name="Papp V."/>
            <person name="Albert L."/>
            <person name="Andreopoulos W."/>
            <person name="Angelini C."/>
            <person name="Antonin V."/>
            <person name="Barry K.W."/>
            <person name="Bougher N.L."/>
            <person name="Buchanan P."/>
            <person name="Buyck B."/>
            <person name="Bense V."/>
            <person name="Catcheside P."/>
            <person name="Chovatia M."/>
            <person name="Cooper J."/>
            <person name="Damon W."/>
            <person name="Desjardin D."/>
            <person name="Finy P."/>
            <person name="Geml J."/>
            <person name="Haridas S."/>
            <person name="Hughes K."/>
            <person name="Justo A."/>
            <person name="Karasinski D."/>
            <person name="Kautmanova I."/>
            <person name="Kiss B."/>
            <person name="Kocsube S."/>
            <person name="Kotiranta H."/>
            <person name="LaButti K.M."/>
            <person name="Lechner B.E."/>
            <person name="Liimatainen K."/>
            <person name="Lipzen A."/>
            <person name="Lukacs Z."/>
            <person name="Mihaltcheva S."/>
            <person name="Morgado L.N."/>
            <person name="Niskanen T."/>
            <person name="Noordeloos M.E."/>
            <person name="Ohm R.A."/>
            <person name="Ortiz-Santana B."/>
            <person name="Ovrebo C."/>
            <person name="Racz N."/>
            <person name="Riley R."/>
            <person name="Savchenko A."/>
            <person name="Shiryaev A."/>
            <person name="Soop K."/>
            <person name="Spirin V."/>
            <person name="Szebenyi C."/>
            <person name="Tomsovsky M."/>
            <person name="Tulloss R.E."/>
            <person name="Uehling J."/>
            <person name="Grigoriev I.V."/>
            <person name="Vagvolgyi C."/>
            <person name="Papp T."/>
            <person name="Martin F.M."/>
            <person name="Miettinen O."/>
            <person name="Hibbett D.S."/>
            <person name="Nagy L.G."/>
        </authorList>
    </citation>
    <scope>NUCLEOTIDE SEQUENCE [LARGE SCALE GENOMIC DNA]</scope>
    <source>
        <strain evidence="2 4">CBS 962.96</strain>
    </source>
</reference>
<accession>A0A4S8KKC0</accession>
<dbReference type="OrthoDB" id="3025387at2759"/>
<evidence type="ECO:0000256" key="1">
    <source>
        <dbReference type="SAM" id="MobiDB-lite"/>
    </source>
</evidence>
<feature type="compositionally biased region" description="Basic and acidic residues" evidence="1">
    <location>
        <begin position="10"/>
        <end position="19"/>
    </location>
</feature>
<evidence type="ECO:0000313" key="3">
    <source>
        <dbReference type="EMBL" id="THU93995.1"/>
    </source>
</evidence>
<name>A0A4S8KKC0_DENBC</name>